<dbReference type="Gene3D" id="3.80.10.10">
    <property type="entry name" value="Ribonuclease Inhibitor"/>
    <property type="match status" value="1"/>
</dbReference>
<feature type="compositionally biased region" description="Pro residues" evidence="1">
    <location>
        <begin position="750"/>
        <end position="762"/>
    </location>
</feature>
<feature type="region of interest" description="Disordered" evidence="1">
    <location>
        <begin position="1"/>
        <end position="20"/>
    </location>
</feature>
<keyword evidence="3" id="KW-1185">Reference proteome</keyword>
<dbReference type="SUPFAM" id="SSF52047">
    <property type="entry name" value="RNI-like"/>
    <property type="match status" value="1"/>
</dbReference>
<organism evidence="2 3">
    <name type="scientific">Mycena pura</name>
    <dbReference type="NCBI Taxonomy" id="153505"/>
    <lineage>
        <taxon>Eukaryota</taxon>
        <taxon>Fungi</taxon>
        <taxon>Dikarya</taxon>
        <taxon>Basidiomycota</taxon>
        <taxon>Agaricomycotina</taxon>
        <taxon>Agaricomycetes</taxon>
        <taxon>Agaricomycetidae</taxon>
        <taxon>Agaricales</taxon>
        <taxon>Marasmiineae</taxon>
        <taxon>Mycenaceae</taxon>
        <taxon>Mycena</taxon>
    </lineage>
</organism>
<reference evidence="2" key="1">
    <citation type="submission" date="2023-03" db="EMBL/GenBank/DDBJ databases">
        <title>Massive genome expansion in bonnet fungi (Mycena s.s.) driven by repeated elements and novel gene families across ecological guilds.</title>
        <authorList>
            <consortium name="Lawrence Berkeley National Laboratory"/>
            <person name="Harder C.B."/>
            <person name="Miyauchi S."/>
            <person name="Viragh M."/>
            <person name="Kuo A."/>
            <person name="Thoen E."/>
            <person name="Andreopoulos B."/>
            <person name="Lu D."/>
            <person name="Skrede I."/>
            <person name="Drula E."/>
            <person name="Henrissat B."/>
            <person name="Morin E."/>
            <person name="Kohler A."/>
            <person name="Barry K."/>
            <person name="LaButti K."/>
            <person name="Morin E."/>
            <person name="Salamov A."/>
            <person name="Lipzen A."/>
            <person name="Mereny Z."/>
            <person name="Hegedus B."/>
            <person name="Baldrian P."/>
            <person name="Stursova M."/>
            <person name="Weitz H."/>
            <person name="Taylor A."/>
            <person name="Grigoriev I.V."/>
            <person name="Nagy L.G."/>
            <person name="Martin F."/>
            <person name="Kauserud H."/>
        </authorList>
    </citation>
    <scope>NUCLEOTIDE SEQUENCE</scope>
    <source>
        <strain evidence="2">9144</strain>
    </source>
</reference>
<sequence>MPQSPTHPRLPSGSSASSSSSTHLYFLGLTRVTALTSFSRAKASERRRRSRGRRSVGARGKHTALEVLAVLRAVFRLSQQFLPYLRASRHSPASTPALLLTRPLTAPPLVYGAILGTQMATSHIYAGLNNLKTRRDAWLPLSKRGNQQTLSSEARAGDDRIFGMRARPAQHAYSAALPLEIQFVIIDEFEDQTADLRERRAVPRVSRVGRKRAIAALPQHLRAVRAQVLNTKHNLGRQVINDSVWWTDLHHFRLLEELALTGIEQLPHLRTLDFSHTFRAACDYAICDLAHPHLESLYICHCDWKDTFSQLRSAIARLAWHLKYLALRYIQESTFFDWLVAEPAALTVDHFRIMSVEPNASTLNAVLGRIGDGLRRLELPGMHYWVGVPDSLPTEVPLSVRDCTALTTLTFSGERFLSFGTSIPSVLAPVASTSPPLTAVFFHIPLNTRYFDVPASSAVFAPYAMAVLHMKCRMGLLQACGLLQFVDADPDEGPASAYVLAPLPEPRRPTAVRQKRLRRLWDGLAAQADKQAIVTKTPATAPFSKVRAVRVRILDLRRPSGLNAMQPSAPMASRRQTASQIGTGRPFSGFGQMLYVGAPLMWMCAPPAPGDDEDDLTAEEVHPTGTAFLPIANLSLGLARNSDGRARFSILPPLPTAFPELERYPAPGFPISAGAATYVRAPSLGTCEPGAAVGAPRSDDRPHGDLWAATAGGGRGATAAAPEPMAMRLDEVNRLLRALEAADIAGALRAPPPRVFNPPAQSPPHSQSAPPRARTPGPVPPYPAAVRRTRRMQKSDATSDSELDLTWGAYPAAAQDDARRLG</sequence>
<feature type="region of interest" description="Disordered" evidence="1">
    <location>
        <begin position="749"/>
        <end position="822"/>
    </location>
</feature>
<comment type="caution">
    <text evidence="2">The sequence shown here is derived from an EMBL/GenBank/DDBJ whole genome shotgun (WGS) entry which is preliminary data.</text>
</comment>
<dbReference type="Proteomes" id="UP001219525">
    <property type="component" value="Unassembled WGS sequence"/>
</dbReference>
<feature type="compositionally biased region" description="Low complexity" evidence="1">
    <location>
        <begin position="763"/>
        <end position="776"/>
    </location>
</feature>
<name>A0AAD6UNE1_9AGAR</name>
<dbReference type="AlphaFoldDB" id="A0AAD6UNE1"/>
<proteinExistence type="predicted"/>
<evidence type="ECO:0000256" key="1">
    <source>
        <dbReference type="SAM" id="MobiDB-lite"/>
    </source>
</evidence>
<accession>A0AAD6UNE1</accession>
<protein>
    <recommendedName>
        <fullName evidence="4">F-box domain-containing protein</fullName>
    </recommendedName>
</protein>
<evidence type="ECO:0000313" key="3">
    <source>
        <dbReference type="Proteomes" id="UP001219525"/>
    </source>
</evidence>
<gene>
    <name evidence="2" type="ORF">GGX14DRAFT_408855</name>
</gene>
<dbReference type="InterPro" id="IPR032675">
    <property type="entry name" value="LRR_dom_sf"/>
</dbReference>
<evidence type="ECO:0008006" key="4">
    <source>
        <dbReference type="Google" id="ProtNLM"/>
    </source>
</evidence>
<dbReference type="EMBL" id="JARJCW010000179">
    <property type="protein sequence ID" value="KAJ7189395.1"/>
    <property type="molecule type" value="Genomic_DNA"/>
</dbReference>
<evidence type="ECO:0000313" key="2">
    <source>
        <dbReference type="EMBL" id="KAJ7189395.1"/>
    </source>
</evidence>